<keyword evidence="1" id="KW-0812">Transmembrane</keyword>
<evidence type="ECO:0000256" key="1">
    <source>
        <dbReference type="SAM" id="Phobius"/>
    </source>
</evidence>
<dbReference type="EMBL" id="LR796727">
    <property type="protein sequence ID" value="CAB4162359.1"/>
    <property type="molecule type" value="Genomic_DNA"/>
</dbReference>
<keyword evidence="1" id="KW-0472">Membrane</keyword>
<name>A0A6J5NSL1_9CAUD</name>
<feature type="transmembrane region" description="Helical" evidence="1">
    <location>
        <begin position="27"/>
        <end position="48"/>
    </location>
</feature>
<accession>A0A6J5NSL1</accession>
<gene>
    <name evidence="2" type="ORF">UFOVP786_44</name>
</gene>
<protein>
    <submittedName>
        <fullName evidence="2">Uncharacterized protein</fullName>
    </submittedName>
</protein>
<proteinExistence type="predicted"/>
<reference evidence="2" key="1">
    <citation type="submission" date="2020-04" db="EMBL/GenBank/DDBJ databases">
        <authorList>
            <person name="Chiriac C."/>
            <person name="Salcher M."/>
            <person name="Ghai R."/>
            <person name="Kavagutti S V."/>
        </authorList>
    </citation>
    <scope>NUCLEOTIDE SEQUENCE</scope>
</reference>
<keyword evidence="1" id="KW-1133">Transmembrane helix</keyword>
<evidence type="ECO:0000313" key="2">
    <source>
        <dbReference type="EMBL" id="CAB4162359.1"/>
    </source>
</evidence>
<organism evidence="2">
    <name type="scientific">uncultured Caudovirales phage</name>
    <dbReference type="NCBI Taxonomy" id="2100421"/>
    <lineage>
        <taxon>Viruses</taxon>
        <taxon>Duplodnaviria</taxon>
        <taxon>Heunggongvirae</taxon>
        <taxon>Uroviricota</taxon>
        <taxon>Caudoviricetes</taxon>
        <taxon>Peduoviridae</taxon>
        <taxon>Maltschvirus</taxon>
        <taxon>Maltschvirus maltsch</taxon>
    </lineage>
</organism>
<sequence>MKTLMAATREGVEGVAEAWINSRMARALSGLFMLAVTAIALPLGGWAISKLIEIDRKLVLIEQARSSDLESVRARFVATELRMAEDRNTAQQALAANQVLVKEAAETRAILNSVARDVARLVARDDARSTPRAGPQ</sequence>